<evidence type="ECO:0000313" key="3">
    <source>
        <dbReference type="Proteomes" id="UP001595776"/>
    </source>
</evidence>
<keyword evidence="1" id="KW-0175">Coiled coil</keyword>
<evidence type="ECO:0000256" key="1">
    <source>
        <dbReference type="SAM" id="Coils"/>
    </source>
</evidence>
<evidence type="ECO:0000313" key="2">
    <source>
        <dbReference type="EMBL" id="MFC4349308.1"/>
    </source>
</evidence>
<accession>A0ABV8UEV5</accession>
<reference evidence="3" key="1">
    <citation type="journal article" date="2019" name="Int. J. Syst. Evol. Microbiol.">
        <title>The Global Catalogue of Microorganisms (GCM) 10K type strain sequencing project: providing services to taxonomists for standard genome sequencing and annotation.</title>
        <authorList>
            <consortium name="The Broad Institute Genomics Platform"/>
            <consortium name="The Broad Institute Genome Sequencing Center for Infectious Disease"/>
            <person name="Wu L."/>
            <person name="Ma J."/>
        </authorList>
    </citation>
    <scope>NUCLEOTIDE SEQUENCE [LARGE SCALE GENOMIC DNA]</scope>
    <source>
        <strain evidence="3">CGMCC 1.15304</strain>
    </source>
</reference>
<sequence length="613" mass="69543">MREELLPGPETVVASYVMLEMQNAAGETITVMRHVVGEKDNKLIQVWMGPKLSGPGNRLPRKDFFTFDPGAAQREAGFHRFLTEFLNLELPYVQTYEGKEVLLYLETLFPFYFVEQKRGWSATLGPFPTHLRVQDMALRAFEFVLNLDAQKWRLKRQVLEDRLEGVSRQWKHTRGEMAAIARRDIVKLEGLPVEPSAEFLLEDDFDILVPRMGEWIAIDSYQLHLMDLLEDLNAQDAPTVGEEKSALEGRLEELTNKLDEIAVDAVELHGRFSREKAEHTSIERRLSAINDDLRKNRDALKLKNFGSLIGQEGDQGQVCPTCHQGIEFELLPEQSSKAMALEENINFLDSQRSMYQSMLESSGQKFEAYQLQLSACHEDQERLRSELRSIRSTLISSSQGLSASHIRKIVTTEQELAKLASLESTLYELLEVLHDSAKEYVDVMGQLKEIPSAQFSKADLTKLAGFEESLRQKLDRFGFRSYPPHKVKISRDTFRPIVEVDTASGMVEAELNFEMSASDGIRLKWAFLLSLFEFSGTKSANHIGLLILDEPGQQEVEDLSLRALLEDAQLVTKQAGGQIIIGTSETPEQLEISSDDPSINTIHFEDYIITKVN</sequence>
<dbReference type="Proteomes" id="UP001595776">
    <property type="component" value="Unassembled WGS sequence"/>
</dbReference>
<organism evidence="2 3">
    <name type="scientific">Kordiimonas lipolytica</name>
    <dbReference type="NCBI Taxonomy" id="1662421"/>
    <lineage>
        <taxon>Bacteria</taxon>
        <taxon>Pseudomonadati</taxon>
        <taxon>Pseudomonadota</taxon>
        <taxon>Alphaproteobacteria</taxon>
        <taxon>Kordiimonadales</taxon>
        <taxon>Kordiimonadaceae</taxon>
        <taxon>Kordiimonas</taxon>
    </lineage>
</organism>
<comment type="caution">
    <text evidence="2">The sequence shown here is derived from an EMBL/GenBank/DDBJ whole genome shotgun (WGS) entry which is preliminary data.</text>
</comment>
<keyword evidence="3" id="KW-1185">Reference proteome</keyword>
<evidence type="ECO:0008006" key="4">
    <source>
        <dbReference type="Google" id="ProtNLM"/>
    </source>
</evidence>
<dbReference type="RefSeq" id="WP_068146954.1">
    <property type="nucleotide sequence ID" value="NZ_JBHSCR010000016.1"/>
</dbReference>
<proteinExistence type="predicted"/>
<feature type="coiled-coil region" evidence="1">
    <location>
        <begin position="244"/>
        <end position="271"/>
    </location>
</feature>
<dbReference type="EMBL" id="JBHSCR010000016">
    <property type="protein sequence ID" value="MFC4349308.1"/>
    <property type="molecule type" value="Genomic_DNA"/>
</dbReference>
<protein>
    <recommendedName>
        <fullName evidence="4">Rad50/SbcC-type AAA domain-containing protein</fullName>
    </recommendedName>
</protein>
<gene>
    <name evidence="2" type="ORF">ACFO5Q_15760</name>
</gene>
<name>A0ABV8UEV5_9PROT</name>